<reference evidence="2" key="1">
    <citation type="submission" date="2018-11" db="EMBL/GenBank/DDBJ databases">
        <authorList>
            <consortium name="Pathogen Informatics"/>
        </authorList>
    </citation>
    <scope>NUCLEOTIDE SEQUENCE</scope>
</reference>
<dbReference type="AlphaFoldDB" id="A0A3S5AV08"/>
<dbReference type="EMBL" id="CAAALY010244557">
    <property type="protein sequence ID" value="VEL32725.1"/>
    <property type="molecule type" value="Genomic_DNA"/>
</dbReference>
<feature type="region of interest" description="Disordered" evidence="1">
    <location>
        <begin position="1"/>
        <end position="52"/>
    </location>
</feature>
<proteinExistence type="predicted"/>
<evidence type="ECO:0000313" key="3">
    <source>
        <dbReference type="Proteomes" id="UP000784294"/>
    </source>
</evidence>
<gene>
    <name evidence="2" type="ORF">PXEA_LOCUS26165</name>
</gene>
<sequence length="647" mass="70632">MLRHKSISPQSDSSSRRDDKGQYLLPRFSKAPEGVMRRPLPDPDSCPTLKLTARPPYSITRLRDQPSEVRSITEETVDWTKQDLHFSTSPRGSRLVFLNPVGRTRLRRAPAVVGSPRIRRTSAGELVRVVDKTASSSFLDCAQLQRPGRLSSEEVAILSPLPVASATKVNPDSGLEEAESRRCDLFDSVGQKRGRKRRPETTDLVEMRRFGVQEEQDKTGLEDAVKVNSGNRMLKPRSLEIRGFSSLNALATTQSFEVPTSPVHLRMTPIVSTSRAGQRQEERIICLRARDQPSQVRQHCDEERGRSVRLSNGQPRSLDDTVIAFAQRQRGSRSSSAGGQADHRSLEPRGNKELVRYVWHPDDLLCPTEDSAGHLATGRSEAPNRPILHSARQSSLEHQWQKSATATATPETPPVDSGYSQRLGHYSGPTTRLQYQLHPPRQPCTPVGLSSLSRLSPPLARGRTGQSCEALFTTTEGLLETMLGTLVSSPSSVAPAPPVSSLPTCSLPIRRPCQPSVSHLVSRPDTSHVSARIARFSQGLPPYGISGLISQTVTPTWRRFSWRRGLSASSSAINEMGQVAVSPMASVVTPIVYVAQCSTAGQMTGPPVNGVMAASIGLSGWQASPGSELAISQILHENKPPGEDSLL</sequence>
<comment type="caution">
    <text evidence="2">The sequence shown here is derived from an EMBL/GenBank/DDBJ whole genome shotgun (WGS) entry which is preliminary data.</text>
</comment>
<feature type="region of interest" description="Disordered" evidence="1">
    <location>
        <begin position="290"/>
        <end position="349"/>
    </location>
</feature>
<name>A0A3S5AV08_9PLAT</name>
<keyword evidence="3" id="KW-1185">Reference proteome</keyword>
<evidence type="ECO:0000256" key="1">
    <source>
        <dbReference type="SAM" id="MobiDB-lite"/>
    </source>
</evidence>
<feature type="compositionally biased region" description="Low complexity" evidence="1">
    <location>
        <begin position="326"/>
        <end position="340"/>
    </location>
</feature>
<feature type="region of interest" description="Disordered" evidence="1">
    <location>
        <begin position="392"/>
        <end position="420"/>
    </location>
</feature>
<protein>
    <submittedName>
        <fullName evidence="2">Uncharacterized protein</fullName>
    </submittedName>
</protein>
<organism evidence="2 3">
    <name type="scientific">Protopolystoma xenopodis</name>
    <dbReference type="NCBI Taxonomy" id="117903"/>
    <lineage>
        <taxon>Eukaryota</taxon>
        <taxon>Metazoa</taxon>
        <taxon>Spiralia</taxon>
        <taxon>Lophotrochozoa</taxon>
        <taxon>Platyhelminthes</taxon>
        <taxon>Monogenea</taxon>
        <taxon>Polyopisthocotylea</taxon>
        <taxon>Polystomatidea</taxon>
        <taxon>Polystomatidae</taxon>
        <taxon>Protopolystoma</taxon>
    </lineage>
</organism>
<dbReference type="Proteomes" id="UP000784294">
    <property type="component" value="Unassembled WGS sequence"/>
</dbReference>
<accession>A0A3S5AV08</accession>
<evidence type="ECO:0000313" key="2">
    <source>
        <dbReference type="EMBL" id="VEL32725.1"/>
    </source>
</evidence>
<feature type="compositionally biased region" description="Polar residues" evidence="1">
    <location>
        <begin position="392"/>
        <end position="403"/>
    </location>
</feature>